<keyword evidence="3 4" id="KW-0808">Transferase</keyword>
<evidence type="ECO:0000256" key="2">
    <source>
        <dbReference type="ARBA" id="ARBA00022676"/>
    </source>
</evidence>
<dbReference type="AlphaFoldDB" id="A0A398CB53"/>
<dbReference type="Proteomes" id="UP000266302">
    <property type="component" value="Unassembled WGS sequence"/>
</dbReference>
<dbReference type="OrthoDB" id="9815351at2"/>
<proteinExistence type="inferred from homology"/>
<protein>
    <submittedName>
        <fullName evidence="4">Glycosyltransferase</fullName>
    </submittedName>
</protein>
<evidence type="ECO:0000256" key="3">
    <source>
        <dbReference type="ARBA" id="ARBA00022679"/>
    </source>
</evidence>
<dbReference type="EMBL" id="QXJC01000001">
    <property type="protein sequence ID" value="RID99989.1"/>
    <property type="molecule type" value="Genomic_DNA"/>
</dbReference>
<dbReference type="Pfam" id="PF13692">
    <property type="entry name" value="Glyco_trans_1_4"/>
    <property type="match status" value="1"/>
</dbReference>
<dbReference type="CDD" id="cd03801">
    <property type="entry name" value="GT4_PimA-like"/>
    <property type="match status" value="1"/>
</dbReference>
<gene>
    <name evidence="4" type="ORF">D3F03_06345</name>
</gene>
<dbReference type="PANTHER" id="PTHR12526:SF640">
    <property type="entry name" value="COLANIC ACID BIOSYNTHESIS GLYCOSYLTRANSFERASE WCAL-RELATED"/>
    <property type="match status" value="1"/>
</dbReference>
<keyword evidence="5" id="KW-1185">Reference proteome</keyword>
<dbReference type="RefSeq" id="WP_119108432.1">
    <property type="nucleotide sequence ID" value="NZ_QXJC01000001.1"/>
</dbReference>
<comment type="caution">
    <text evidence="4">The sequence shown here is derived from an EMBL/GenBank/DDBJ whole genome shotgun (WGS) entry which is preliminary data.</text>
</comment>
<sequence>MAVKILCLSKYGCLGASSRLRTFQYLPYFDKLNLNLRIEIQSLLSDELLRARYVTGRYNFSLLDAYIRRIHALGTKKYFDLLWIEKEALPWFPSSIELFLLGDVPYVLDYDDAIFHNYDQHTYSWVRHMFGQRLDKLMAHASLVVGGNNYLAQRARNAGAPWVEVVPTVIDLARYPYPLQLAAAPTTASLIADGIPRIVWIGSPSTVQYLQLLREPLRQLAMSQPFALRVIGGGAVDMPGVQVEVLPWTEATEVENISICQVGVMPLLDSLWERGKCGYKLIQYMACGLPVVASNVGVNPEIVRNGENGYLASTPEDWVSALAQLLQSPSLRAQMGAAGRRRVEDEYCIQKTGPLMAQLLRTAAGRV</sequence>
<dbReference type="SUPFAM" id="SSF53756">
    <property type="entry name" value="UDP-Glycosyltransferase/glycogen phosphorylase"/>
    <property type="match status" value="1"/>
</dbReference>
<organism evidence="4 5">
    <name type="scientific">Simplicispira hankyongi</name>
    <dbReference type="NCBI Taxonomy" id="2315688"/>
    <lineage>
        <taxon>Bacteria</taxon>
        <taxon>Pseudomonadati</taxon>
        <taxon>Pseudomonadota</taxon>
        <taxon>Betaproteobacteria</taxon>
        <taxon>Burkholderiales</taxon>
        <taxon>Comamonadaceae</taxon>
        <taxon>Simplicispira</taxon>
    </lineage>
</organism>
<evidence type="ECO:0000313" key="4">
    <source>
        <dbReference type="EMBL" id="RID99989.1"/>
    </source>
</evidence>
<keyword evidence="2" id="KW-0328">Glycosyltransferase</keyword>
<dbReference type="Gene3D" id="3.40.50.2000">
    <property type="entry name" value="Glycogen Phosphorylase B"/>
    <property type="match status" value="1"/>
</dbReference>
<reference evidence="4 5" key="1">
    <citation type="submission" date="2018-09" db="EMBL/GenBank/DDBJ databases">
        <title>Draft genome of Simplicispira sp. NY-02.</title>
        <authorList>
            <person name="Im W.T."/>
        </authorList>
    </citation>
    <scope>NUCLEOTIDE SEQUENCE [LARGE SCALE GENOMIC DNA]</scope>
    <source>
        <strain evidence="4 5">NY-02</strain>
    </source>
</reference>
<accession>A0A398CB53</accession>
<evidence type="ECO:0000313" key="5">
    <source>
        <dbReference type="Proteomes" id="UP000266302"/>
    </source>
</evidence>
<dbReference type="PANTHER" id="PTHR12526">
    <property type="entry name" value="GLYCOSYLTRANSFERASE"/>
    <property type="match status" value="1"/>
</dbReference>
<comment type="similarity">
    <text evidence="1">Belongs to the glycosyltransferase group 1 family. Glycosyltransferase 4 subfamily.</text>
</comment>
<name>A0A398CB53_9BURK</name>
<dbReference type="GO" id="GO:0016757">
    <property type="term" value="F:glycosyltransferase activity"/>
    <property type="evidence" value="ECO:0007669"/>
    <property type="project" value="UniProtKB-KW"/>
</dbReference>
<evidence type="ECO:0000256" key="1">
    <source>
        <dbReference type="ARBA" id="ARBA00009481"/>
    </source>
</evidence>